<dbReference type="InterPro" id="IPR036397">
    <property type="entry name" value="RNaseH_sf"/>
</dbReference>
<accession>A0A814AC92</accession>
<sequence>MCQRAKSTVSKRKGELKYLKPSRPNEIVTMDIAGPFPISNLGNSHILIIVCAFTKFSRAIGMHKTTAEVIAAILID</sequence>
<keyword evidence="2" id="KW-1185">Reference proteome</keyword>
<dbReference type="InterPro" id="IPR012337">
    <property type="entry name" value="RNaseH-like_sf"/>
</dbReference>
<evidence type="ECO:0008006" key="3">
    <source>
        <dbReference type="Google" id="ProtNLM"/>
    </source>
</evidence>
<dbReference type="GO" id="GO:0003676">
    <property type="term" value="F:nucleic acid binding"/>
    <property type="evidence" value="ECO:0007669"/>
    <property type="project" value="InterPro"/>
</dbReference>
<dbReference type="EMBL" id="CAJNOC010002109">
    <property type="protein sequence ID" value="CAF0912951.1"/>
    <property type="molecule type" value="Genomic_DNA"/>
</dbReference>
<dbReference type="SUPFAM" id="SSF53098">
    <property type="entry name" value="Ribonuclease H-like"/>
    <property type="match status" value="1"/>
</dbReference>
<evidence type="ECO:0000313" key="2">
    <source>
        <dbReference type="Proteomes" id="UP000663879"/>
    </source>
</evidence>
<proteinExistence type="predicted"/>
<dbReference type="AlphaFoldDB" id="A0A814AC92"/>
<dbReference type="OrthoDB" id="413122at2759"/>
<dbReference type="Gene3D" id="3.30.420.10">
    <property type="entry name" value="Ribonuclease H-like superfamily/Ribonuclease H"/>
    <property type="match status" value="1"/>
</dbReference>
<comment type="caution">
    <text evidence="1">The sequence shown here is derived from an EMBL/GenBank/DDBJ whole genome shotgun (WGS) entry which is preliminary data.</text>
</comment>
<dbReference type="Proteomes" id="UP000663879">
    <property type="component" value="Unassembled WGS sequence"/>
</dbReference>
<gene>
    <name evidence="1" type="ORF">OXX778_LOCUS11999</name>
</gene>
<reference evidence="1" key="1">
    <citation type="submission" date="2021-02" db="EMBL/GenBank/DDBJ databases">
        <authorList>
            <person name="Nowell W R."/>
        </authorList>
    </citation>
    <scope>NUCLEOTIDE SEQUENCE</scope>
    <source>
        <strain evidence="1">Ploen Becks lab</strain>
    </source>
</reference>
<organism evidence="1 2">
    <name type="scientific">Brachionus calyciflorus</name>
    <dbReference type="NCBI Taxonomy" id="104777"/>
    <lineage>
        <taxon>Eukaryota</taxon>
        <taxon>Metazoa</taxon>
        <taxon>Spiralia</taxon>
        <taxon>Gnathifera</taxon>
        <taxon>Rotifera</taxon>
        <taxon>Eurotatoria</taxon>
        <taxon>Monogononta</taxon>
        <taxon>Pseudotrocha</taxon>
        <taxon>Ploima</taxon>
        <taxon>Brachionidae</taxon>
        <taxon>Brachionus</taxon>
    </lineage>
</organism>
<name>A0A814AC92_9BILA</name>
<protein>
    <recommendedName>
        <fullName evidence="3">Integrase catalytic domain-containing protein</fullName>
    </recommendedName>
</protein>
<evidence type="ECO:0000313" key="1">
    <source>
        <dbReference type="EMBL" id="CAF0912951.1"/>
    </source>
</evidence>